<proteinExistence type="predicted"/>
<dbReference type="PATRIC" id="fig|70996.4.peg.1327"/>
<evidence type="ECO:0000313" key="2">
    <source>
        <dbReference type="Proteomes" id="UP000050277"/>
    </source>
</evidence>
<evidence type="ECO:0000313" key="1">
    <source>
        <dbReference type="EMBL" id="KPL91484.1"/>
    </source>
</evidence>
<dbReference type="InterPro" id="IPR009078">
    <property type="entry name" value="Ferritin-like_SF"/>
</dbReference>
<keyword evidence="2" id="KW-1185">Reference proteome</keyword>
<dbReference type="RefSeq" id="WP_054532781.1">
    <property type="nucleotide sequence ID" value="NZ_LGKP01000005.1"/>
</dbReference>
<dbReference type="AlphaFoldDB" id="A0A0P6YLI7"/>
<name>A0A0P6YLI7_9CHLR</name>
<dbReference type="OrthoDB" id="9797741at2"/>
<dbReference type="SUPFAM" id="SSF47240">
    <property type="entry name" value="Ferritin-like"/>
    <property type="match status" value="1"/>
</dbReference>
<comment type="caution">
    <text evidence="1">The sequence shown here is derived from an EMBL/GenBank/DDBJ whole genome shotgun (WGS) entry which is preliminary data.</text>
</comment>
<dbReference type="Gene3D" id="1.20.1260.10">
    <property type="match status" value="1"/>
</dbReference>
<dbReference type="CDD" id="cd00657">
    <property type="entry name" value="Ferritin_like"/>
    <property type="match status" value="1"/>
</dbReference>
<organism evidence="1 2">
    <name type="scientific">Herpetosiphon geysericola</name>
    <dbReference type="NCBI Taxonomy" id="70996"/>
    <lineage>
        <taxon>Bacteria</taxon>
        <taxon>Bacillati</taxon>
        <taxon>Chloroflexota</taxon>
        <taxon>Chloroflexia</taxon>
        <taxon>Herpetosiphonales</taxon>
        <taxon>Herpetosiphonaceae</taxon>
        <taxon>Herpetosiphon</taxon>
    </lineage>
</organism>
<sequence length="166" mass="18115">MSHQATVIGWLKDAYALETSLIPALKKHAHDLEQLPAAHSRIEQHIAETERHADLVKACLERLGDDPSLLKAGMANLSGMAKEVPMALAADTIVKNALSDYASEQFEIACYTSLLASAQIIGDQQLASACQEILADEQAMAQWLAEQIPMLTQHYLEQEHARSLGA</sequence>
<dbReference type="InterPro" id="IPR012347">
    <property type="entry name" value="Ferritin-like"/>
</dbReference>
<reference evidence="1 2" key="1">
    <citation type="submission" date="2015-07" db="EMBL/GenBank/DDBJ databases">
        <title>Whole genome sequence of Herpetosiphon geysericola DSM 7119.</title>
        <authorList>
            <person name="Hemp J."/>
            <person name="Ward L.M."/>
            <person name="Pace L.A."/>
            <person name="Fischer W.W."/>
        </authorList>
    </citation>
    <scope>NUCLEOTIDE SEQUENCE [LARGE SCALE GENOMIC DNA]</scope>
    <source>
        <strain evidence="1 2">DSM 7119</strain>
    </source>
</reference>
<dbReference type="STRING" id="70996.SE18_02210"/>
<dbReference type="Proteomes" id="UP000050277">
    <property type="component" value="Unassembled WGS sequence"/>
</dbReference>
<protein>
    <submittedName>
        <fullName evidence="1">Uncharacterized protein</fullName>
    </submittedName>
</protein>
<dbReference type="InterPro" id="IPR010287">
    <property type="entry name" value="DUF892_YciF-like"/>
</dbReference>
<gene>
    <name evidence="1" type="ORF">SE18_02210</name>
</gene>
<accession>A0A0P6YLI7</accession>
<dbReference type="EMBL" id="LGKP01000005">
    <property type="protein sequence ID" value="KPL91484.1"/>
    <property type="molecule type" value="Genomic_DNA"/>
</dbReference>
<dbReference type="Pfam" id="PF05974">
    <property type="entry name" value="DUF892"/>
    <property type="match status" value="1"/>
</dbReference>